<feature type="region of interest" description="Disordered" evidence="3">
    <location>
        <begin position="124"/>
        <end position="151"/>
    </location>
</feature>
<feature type="compositionally biased region" description="Basic and acidic residues" evidence="3">
    <location>
        <begin position="124"/>
        <end position="133"/>
    </location>
</feature>
<dbReference type="InterPro" id="IPR050374">
    <property type="entry name" value="RRT5_SRSF_SR"/>
</dbReference>
<dbReference type="GO" id="GO:1990904">
    <property type="term" value="C:ribonucleoprotein complex"/>
    <property type="evidence" value="ECO:0007669"/>
    <property type="project" value="TreeGrafter"/>
</dbReference>
<evidence type="ECO:0000256" key="1">
    <source>
        <dbReference type="ARBA" id="ARBA00022884"/>
    </source>
</evidence>
<evidence type="ECO:0000259" key="4">
    <source>
        <dbReference type="PROSITE" id="PS50102"/>
    </source>
</evidence>
<proteinExistence type="predicted"/>
<keyword evidence="6" id="KW-1185">Reference proteome</keyword>
<dbReference type="SMART" id="SM00360">
    <property type="entry name" value="RRM"/>
    <property type="match status" value="3"/>
</dbReference>
<name>A0AAE0CF97_9CHLO</name>
<comment type="caution">
    <text evidence="5">The sequence shown here is derived from an EMBL/GenBank/DDBJ whole genome shotgun (WGS) entry which is preliminary data.</text>
</comment>
<dbReference type="CDD" id="cd00590">
    <property type="entry name" value="RRM_SF"/>
    <property type="match status" value="1"/>
</dbReference>
<evidence type="ECO:0000313" key="6">
    <source>
        <dbReference type="Proteomes" id="UP001190700"/>
    </source>
</evidence>
<feature type="compositionally biased region" description="Gly residues" evidence="3">
    <location>
        <begin position="270"/>
        <end position="281"/>
    </location>
</feature>
<dbReference type="GO" id="GO:0005737">
    <property type="term" value="C:cytoplasm"/>
    <property type="evidence" value="ECO:0007669"/>
    <property type="project" value="TreeGrafter"/>
</dbReference>
<evidence type="ECO:0000256" key="3">
    <source>
        <dbReference type="SAM" id="MobiDB-lite"/>
    </source>
</evidence>
<organism evidence="5 6">
    <name type="scientific">Cymbomonas tetramitiformis</name>
    <dbReference type="NCBI Taxonomy" id="36881"/>
    <lineage>
        <taxon>Eukaryota</taxon>
        <taxon>Viridiplantae</taxon>
        <taxon>Chlorophyta</taxon>
        <taxon>Pyramimonadophyceae</taxon>
        <taxon>Pyramimonadales</taxon>
        <taxon>Pyramimonadaceae</taxon>
        <taxon>Cymbomonas</taxon>
    </lineage>
</organism>
<dbReference type="GO" id="GO:0005634">
    <property type="term" value="C:nucleus"/>
    <property type="evidence" value="ECO:0007669"/>
    <property type="project" value="TreeGrafter"/>
</dbReference>
<feature type="domain" description="RRM" evidence="4">
    <location>
        <begin position="301"/>
        <end position="378"/>
    </location>
</feature>
<feature type="region of interest" description="Disordered" evidence="3">
    <location>
        <begin position="14"/>
        <end position="40"/>
    </location>
</feature>
<dbReference type="InterPro" id="IPR000504">
    <property type="entry name" value="RRM_dom"/>
</dbReference>
<dbReference type="SUPFAM" id="SSF54928">
    <property type="entry name" value="RNA-binding domain, RBD"/>
    <property type="match status" value="3"/>
</dbReference>
<dbReference type="Gene3D" id="3.30.70.330">
    <property type="match status" value="3"/>
</dbReference>
<dbReference type="EMBL" id="LGRX02025016">
    <property type="protein sequence ID" value="KAK3253070.1"/>
    <property type="molecule type" value="Genomic_DNA"/>
</dbReference>
<dbReference type="InterPro" id="IPR035979">
    <property type="entry name" value="RBD_domain_sf"/>
</dbReference>
<feature type="compositionally biased region" description="Basic and acidic residues" evidence="3">
    <location>
        <begin position="257"/>
        <end position="269"/>
    </location>
</feature>
<reference evidence="5 6" key="1">
    <citation type="journal article" date="2015" name="Genome Biol. Evol.">
        <title>Comparative Genomics of a Bacterivorous Green Alga Reveals Evolutionary Causalities and Consequences of Phago-Mixotrophic Mode of Nutrition.</title>
        <authorList>
            <person name="Burns J.A."/>
            <person name="Paasch A."/>
            <person name="Narechania A."/>
            <person name="Kim E."/>
        </authorList>
    </citation>
    <scope>NUCLEOTIDE SEQUENCE [LARGE SCALE GENOMIC DNA]</scope>
    <source>
        <strain evidence="5 6">PLY_AMNH</strain>
    </source>
</reference>
<protein>
    <recommendedName>
        <fullName evidence="4">RRM domain-containing protein</fullName>
    </recommendedName>
</protein>
<feature type="domain" description="RRM" evidence="4">
    <location>
        <begin position="187"/>
        <end position="265"/>
    </location>
</feature>
<evidence type="ECO:0000313" key="5">
    <source>
        <dbReference type="EMBL" id="KAK3253070.1"/>
    </source>
</evidence>
<feature type="domain" description="RRM" evidence="4">
    <location>
        <begin position="47"/>
        <end position="127"/>
    </location>
</feature>
<dbReference type="GO" id="GO:0003729">
    <property type="term" value="F:mRNA binding"/>
    <property type="evidence" value="ECO:0007669"/>
    <property type="project" value="TreeGrafter"/>
</dbReference>
<feature type="region of interest" description="Disordered" evidence="3">
    <location>
        <begin position="257"/>
        <end position="295"/>
    </location>
</feature>
<dbReference type="FunFam" id="3.30.70.330:FF:000034">
    <property type="entry name" value="heterogeneous nuclear ribonucleoprotein M isoform X1"/>
    <property type="match status" value="2"/>
</dbReference>
<accession>A0AAE0CF97</accession>
<dbReference type="AlphaFoldDB" id="A0AAE0CF97"/>
<sequence length="381" mass="41513">MGDIQEKLNMSLDDLVGGHSQENGRPGKNPRGQKRIREDDGPIRVGRRCYVGNLSFKTTWQDLKDHFRQAGQVVYADVMREGNSSNGRSRGCGIVEFETAEEAANAINTLNDVECDGRPLFVREDREDRDLREATGGGAGRSRPPAQNAAPSGARQLALKLCAKPGAVQPRERGGGGDHEGVATVGRRVYVMNLSWDTTWQSLKDHFRNCGNVIYADVMNESGSGRSKGCGIVEFEQASEALMAISTLSNSELDGRSILVREDREDRDLGGGSKGGGGRGAGRQQQRGSQQPQYQQTTVGTQLVVQNLPWSVTWQELKDLFRTAGTVARADVRTDESGRSKGYGTVTMNTPQEAAAAIQKLNNMEVDGRTIAVRVDKFAQQ</sequence>
<gene>
    <name evidence="5" type="ORF">CYMTET_37661</name>
</gene>
<feature type="compositionally biased region" description="Low complexity" evidence="3">
    <location>
        <begin position="282"/>
        <end position="295"/>
    </location>
</feature>
<dbReference type="PROSITE" id="PS50102">
    <property type="entry name" value="RRM"/>
    <property type="match status" value="3"/>
</dbReference>
<evidence type="ECO:0000256" key="2">
    <source>
        <dbReference type="PROSITE-ProRule" id="PRU00176"/>
    </source>
</evidence>
<dbReference type="PANTHER" id="PTHR23003:SF3">
    <property type="entry name" value="FI21236P1-RELATED"/>
    <property type="match status" value="1"/>
</dbReference>
<dbReference type="Pfam" id="PF00076">
    <property type="entry name" value="RRM_1"/>
    <property type="match status" value="3"/>
</dbReference>
<dbReference type="InterPro" id="IPR012677">
    <property type="entry name" value="Nucleotide-bd_a/b_plait_sf"/>
</dbReference>
<dbReference type="PANTHER" id="PTHR23003">
    <property type="entry name" value="RNA RECOGNITION MOTIF RRM DOMAIN CONTAINING PROTEIN"/>
    <property type="match status" value="1"/>
</dbReference>
<dbReference type="Proteomes" id="UP001190700">
    <property type="component" value="Unassembled WGS sequence"/>
</dbReference>
<keyword evidence="1 2" id="KW-0694">RNA-binding</keyword>